<reference evidence="1" key="2">
    <citation type="submission" date="2023-05" db="EMBL/GenBank/DDBJ databases">
        <authorList>
            <consortium name="Lawrence Berkeley National Laboratory"/>
            <person name="Steindorff A."/>
            <person name="Hensen N."/>
            <person name="Bonometti L."/>
            <person name="Westerberg I."/>
            <person name="Brannstrom I.O."/>
            <person name="Guillou S."/>
            <person name="Cros-Aarteil S."/>
            <person name="Calhoun S."/>
            <person name="Haridas S."/>
            <person name="Kuo A."/>
            <person name="Mondo S."/>
            <person name="Pangilinan J."/>
            <person name="Riley R."/>
            <person name="Labutti K."/>
            <person name="Andreopoulos B."/>
            <person name="Lipzen A."/>
            <person name="Chen C."/>
            <person name="Yanf M."/>
            <person name="Daum C."/>
            <person name="Ng V."/>
            <person name="Clum A."/>
            <person name="Ohm R."/>
            <person name="Martin F."/>
            <person name="Silar P."/>
            <person name="Natvig D."/>
            <person name="Lalanne C."/>
            <person name="Gautier V."/>
            <person name="Ament-Velasquez S.L."/>
            <person name="Kruys A."/>
            <person name="Hutchinson M.I."/>
            <person name="Powell A.J."/>
            <person name="Barry K."/>
            <person name="Miller A.N."/>
            <person name="Grigoriev I.V."/>
            <person name="Debuchy R."/>
            <person name="Gladieux P."/>
            <person name="Thoren M.H."/>
            <person name="Johannesson H."/>
        </authorList>
    </citation>
    <scope>NUCLEOTIDE SEQUENCE</scope>
    <source>
        <strain evidence="1">CBS 990.96</strain>
    </source>
</reference>
<evidence type="ECO:0000313" key="2">
    <source>
        <dbReference type="Proteomes" id="UP001301958"/>
    </source>
</evidence>
<protein>
    <submittedName>
        <fullName evidence="1">Uncharacterized protein</fullName>
    </submittedName>
</protein>
<gene>
    <name evidence="1" type="ORF">QBC38DRAFT_521425</name>
</gene>
<name>A0AAN7BGJ8_9PEZI</name>
<proteinExistence type="predicted"/>
<reference evidence="1" key="1">
    <citation type="journal article" date="2023" name="Mol. Phylogenet. Evol.">
        <title>Genome-scale phylogeny and comparative genomics of the fungal order Sordariales.</title>
        <authorList>
            <person name="Hensen N."/>
            <person name="Bonometti L."/>
            <person name="Westerberg I."/>
            <person name="Brannstrom I.O."/>
            <person name="Guillou S."/>
            <person name="Cros-Aarteil S."/>
            <person name="Calhoun S."/>
            <person name="Haridas S."/>
            <person name="Kuo A."/>
            <person name="Mondo S."/>
            <person name="Pangilinan J."/>
            <person name="Riley R."/>
            <person name="LaButti K."/>
            <person name="Andreopoulos B."/>
            <person name="Lipzen A."/>
            <person name="Chen C."/>
            <person name="Yan M."/>
            <person name="Daum C."/>
            <person name="Ng V."/>
            <person name="Clum A."/>
            <person name="Steindorff A."/>
            <person name="Ohm R.A."/>
            <person name="Martin F."/>
            <person name="Silar P."/>
            <person name="Natvig D.O."/>
            <person name="Lalanne C."/>
            <person name="Gautier V."/>
            <person name="Ament-Velasquez S.L."/>
            <person name="Kruys A."/>
            <person name="Hutchinson M.I."/>
            <person name="Powell A.J."/>
            <person name="Barry K."/>
            <person name="Miller A.N."/>
            <person name="Grigoriev I.V."/>
            <person name="Debuchy R."/>
            <person name="Gladieux P."/>
            <person name="Hiltunen Thoren M."/>
            <person name="Johannesson H."/>
        </authorList>
    </citation>
    <scope>NUCLEOTIDE SEQUENCE</scope>
    <source>
        <strain evidence="1">CBS 990.96</strain>
    </source>
</reference>
<organism evidence="1 2">
    <name type="scientific">Podospora fimiseda</name>
    <dbReference type="NCBI Taxonomy" id="252190"/>
    <lineage>
        <taxon>Eukaryota</taxon>
        <taxon>Fungi</taxon>
        <taxon>Dikarya</taxon>
        <taxon>Ascomycota</taxon>
        <taxon>Pezizomycotina</taxon>
        <taxon>Sordariomycetes</taxon>
        <taxon>Sordariomycetidae</taxon>
        <taxon>Sordariales</taxon>
        <taxon>Podosporaceae</taxon>
        <taxon>Podospora</taxon>
    </lineage>
</organism>
<evidence type="ECO:0000313" key="1">
    <source>
        <dbReference type="EMBL" id="KAK4221680.1"/>
    </source>
</evidence>
<dbReference type="EMBL" id="MU865524">
    <property type="protein sequence ID" value="KAK4221680.1"/>
    <property type="molecule type" value="Genomic_DNA"/>
</dbReference>
<sequence>MLLELGADPYVKRESPFDLIPPSSEYGINLLEPEILQGRPLSECAMQMIACYDHWFDPAVANANRHLDFPRYSFLEWASYLDMQAKCLDSINTDRSYQAIDESRDDILRETPQFKPKTPDQKEHVAACGRFLLSPLLERRYDAVCFLLEFGVNPSEPDRKDGLPLLPKVFSVLASEASTLEEEEIIGDTYNLTEFGSTVACITKILWSGANPEMSSESFEDSKSFVDFLEEALKGPEGLLRYALANAFRIDSDSRQVECLLPGNLDAWLEGGWCDRFKPVQQWVDGWRNEIVDGTRVGDKVLPWLG</sequence>
<dbReference type="AlphaFoldDB" id="A0AAN7BGJ8"/>
<accession>A0AAN7BGJ8</accession>
<comment type="caution">
    <text evidence="1">The sequence shown here is derived from an EMBL/GenBank/DDBJ whole genome shotgun (WGS) entry which is preliminary data.</text>
</comment>
<dbReference type="Proteomes" id="UP001301958">
    <property type="component" value="Unassembled WGS sequence"/>
</dbReference>
<keyword evidence="2" id="KW-1185">Reference proteome</keyword>